<sequence>MDPASNFQASIAGFLVLLIAYKVFSYRLEKLKHVRDSETLSLVKDLYSSMTVSSEKHAKDSTEVAISNLCLSLLLEEAQP</sequence>
<gene>
    <name evidence="2" type="ORF">HKW66_Vig0203100</name>
</gene>
<organism evidence="2 3">
    <name type="scientific">Phaseolus angularis</name>
    <name type="common">Azuki bean</name>
    <name type="synonym">Vigna angularis</name>
    <dbReference type="NCBI Taxonomy" id="3914"/>
    <lineage>
        <taxon>Eukaryota</taxon>
        <taxon>Viridiplantae</taxon>
        <taxon>Streptophyta</taxon>
        <taxon>Embryophyta</taxon>
        <taxon>Tracheophyta</taxon>
        <taxon>Spermatophyta</taxon>
        <taxon>Magnoliopsida</taxon>
        <taxon>eudicotyledons</taxon>
        <taxon>Gunneridae</taxon>
        <taxon>Pentapetalae</taxon>
        <taxon>rosids</taxon>
        <taxon>fabids</taxon>
        <taxon>Fabales</taxon>
        <taxon>Fabaceae</taxon>
        <taxon>Papilionoideae</taxon>
        <taxon>50 kb inversion clade</taxon>
        <taxon>NPAAA clade</taxon>
        <taxon>indigoferoid/millettioid clade</taxon>
        <taxon>Phaseoleae</taxon>
        <taxon>Vigna</taxon>
    </lineage>
</organism>
<evidence type="ECO:0000313" key="3">
    <source>
        <dbReference type="Proteomes" id="UP000743370"/>
    </source>
</evidence>
<comment type="caution">
    <text evidence="2">The sequence shown here is derived from an EMBL/GenBank/DDBJ whole genome shotgun (WGS) entry which is preliminary data.</text>
</comment>
<protein>
    <submittedName>
        <fullName evidence="2">Uncharacterized protein</fullName>
    </submittedName>
</protein>
<accession>A0A8T0JUU4</accession>
<dbReference type="AlphaFoldDB" id="A0A8T0JUU4"/>
<feature type="transmembrane region" description="Helical" evidence="1">
    <location>
        <begin position="6"/>
        <end position="24"/>
    </location>
</feature>
<dbReference type="EMBL" id="JABFOF010000009">
    <property type="protein sequence ID" value="KAG2380937.1"/>
    <property type="molecule type" value="Genomic_DNA"/>
</dbReference>
<evidence type="ECO:0000313" key="2">
    <source>
        <dbReference type="EMBL" id="KAG2380937.1"/>
    </source>
</evidence>
<reference evidence="2 3" key="1">
    <citation type="submission" date="2020-05" db="EMBL/GenBank/DDBJ databases">
        <title>Vigna angularis (adzuki bean) Var. LongXiaoDou No. 4 denovo assembly.</title>
        <authorList>
            <person name="Xiang H."/>
        </authorList>
    </citation>
    <scope>NUCLEOTIDE SEQUENCE [LARGE SCALE GENOMIC DNA]</scope>
    <source>
        <tissue evidence="2">Leaf</tissue>
    </source>
</reference>
<keyword evidence="1" id="KW-0812">Transmembrane</keyword>
<evidence type="ECO:0000256" key="1">
    <source>
        <dbReference type="SAM" id="Phobius"/>
    </source>
</evidence>
<keyword evidence="1" id="KW-1133">Transmembrane helix</keyword>
<proteinExistence type="predicted"/>
<dbReference type="Proteomes" id="UP000743370">
    <property type="component" value="Unassembled WGS sequence"/>
</dbReference>
<name>A0A8T0JUU4_PHAAN</name>
<keyword evidence="1" id="KW-0472">Membrane</keyword>